<keyword evidence="13" id="KW-1185">Reference proteome</keyword>
<evidence type="ECO:0000256" key="8">
    <source>
        <dbReference type="ARBA" id="ARBA00022989"/>
    </source>
</evidence>
<evidence type="ECO:0000256" key="6">
    <source>
        <dbReference type="ARBA" id="ARBA00022960"/>
    </source>
</evidence>
<dbReference type="EMBL" id="ACKY01000018">
    <property type="protein sequence ID" value="EEV89514.1"/>
    <property type="molecule type" value="Genomic_DNA"/>
</dbReference>
<dbReference type="GO" id="GO:0015648">
    <property type="term" value="F:lipid-linked peptidoglycan transporter activity"/>
    <property type="evidence" value="ECO:0007669"/>
    <property type="project" value="TreeGrafter"/>
</dbReference>
<evidence type="ECO:0000256" key="9">
    <source>
        <dbReference type="ARBA" id="ARBA00023136"/>
    </source>
</evidence>
<gene>
    <name evidence="11 12" type="primary">mrdB</name>
    <name evidence="11" type="synonym">rodA</name>
    <name evidence="12" type="ORF">HMPREF0198_0370</name>
</gene>
<feature type="transmembrane region" description="Helical" evidence="11">
    <location>
        <begin position="312"/>
        <end position="339"/>
    </location>
</feature>
<dbReference type="AlphaFoldDB" id="C8N793"/>
<keyword evidence="11" id="KW-0997">Cell inner membrane</keyword>
<dbReference type="HOGENOM" id="CLU_029243_2_2_6"/>
<name>C8N793_CARH6</name>
<comment type="pathway">
    <text evidence="11">Cell wall biogenesis; peptidoglycan biosynthesis.</text>
</comment>
<dbReference type="GO" id="GO:0008360">
    <property type="term" value="P:regulation of cell shape"/>
    <property type="evidence" value="ECO:0007669"/>
    <property type="project" value="UniProtKB-KW"/>
</dbReference>
<dbReference type="InterPro" id="IPR011923">
    <property type="entry name" value="RodA/MrdB"/>
</dbReference>
<dbReference type="PROSITE" id="PS00428">
    <property type="entry name" value="FTSW_RODA_SPOVE"/>
    <property type="match status" value="1"/>
</dbReference>
<dbReference type="NCBIfam" id="TIGR02210">
    <property type="entry name" value="rodA_shape"/>
    <property type="match status" value="1"/>
</dbReference>
<evidence type="ECO:0000256" key="10">
    <source>
        <dbReference type="ARBA" id="ARBA00023316"/>
    </source>
</evidence>
<dbReference type="HAMAP" id="MF_02079">
    <property type="entry name" value="PGT_RodA"/>
    <property type="match status" value="1"/>
</dbReference>
<feature type="transmembrane region" description="Helical" evidence="11">
    <location>
        <begin position="280"/>
        <end position="300"/>
    </location>
</feature>
<keyword evidence="5 11" id="KW-0812">Transmembrane</keyword>
<evidence type="ECO:0000256" key="1">
    <source>
        <dbReference type="ARBA" id="ARBA00004141"/>
    </source>
</evidence>
<proteinExistence type="inferred from homology"/>
<comment type="similarity">
    <text evidence="11">Belongs to the SEDS family. MrdB/RodA subfamily.</text>
</comment>
<evidence type="ECO:0000256" key="5">
    <source>
        <dbReference type="ARBA" id="ARBA00022692"/>
    </source>
</evidence>
<dbReference type="GO" id="GO:0009252">
    <property type="term" value="P:peptidoglycan biosynthetic process"/>
    <property type="evidence" value="ECO:0007669"/>
    <property type="project" value="UniProtKB-UniRule"/>
</dbReference>
<comment type="catalytic activity">
    <reaction evidence="11">
        <text>[GlcNAc-(1-&gt;4)-Mur2Ac(oyl-L-Ala-gamma-D-Glu-L-Lys-D-Ala-D-Ala)](n)-di-trans,octa-cis-undecaprenyl diphosphate + beta-D-GlcNAc-(1-&gt;4)-Mur2Ac(oyl-L-Ala-gamma-D-Glu-L-Lys-D-Ala-D-Ala)-di-trans,octa-cis-undecaprenyl diphosphate = [GlcNAc-(1-&gt;4)-Mur2Ac(oyl-L-Ala-gamma-D-Glu-L-Lys-D-Ala-D-Ala)](n+1)-di-trans,octa-cis-undecaprenyl diphosphate + di-trans,octa-cis-undecaprenyl diphosphate + H(+)</text>
        <dbReference type="Rhea" id="RHEA:23708"/>
        <dbReference type="Rhea" id="RHEA-COMP:9602"/>
        <dbReference type="Rhea" id="RHEA-COMP:9603"/>
        <dbReference type="ChEBI" id="CHEBI:15378"/>
        <dbReference type="ChEBI" id="CHEBI:58405"/>
        <dbReference type="ChEBI" id="CHEBI:60033"/>
        <dbReference type="ChEBI" id="CHEBI:78435"/>
        <dbReference type="EC" id="2.4.99.28"/>
    </reaction>
</comment>
<feature type="transmembrane region" description="Helical" evidence="11">
    <location>
        <begin position="57"/>
        <end position="78"/>
    </location>
</feature>
<keyword evidence="4 11" id="KW-0808">Transferase</keyword>
<keyword evidence="8 11" id="KW-1133">Transmembrane helix</keyword>
<keyword evidence="10 11" id="KW-0961">Cell wall biogenesis/degradation</keyword>
<evidence type="ECO:0000256" key="2">
    <source>
        <dbReference type="ARBA" id="ARBA00022475"/>
    </source>
</evidence>
<evidence type="ECO:0000256" key="4">
    <source>
        <dbReference type="ARBA" id="ARBA00022679"/>
    </source>
</evidence>
<keyword evidence="9 11" id="KW-0472">Membrane</keyword>
<dbReference type="GeneID" id="84789396"/>
<organism evidence="12 13">
    <name type="scientific">Cardiobacterium hominis (strain ATCC 15826 / DSM 8339 / NCTC 10426 / 6573)</name>
    <dbReference type="NCBI Taxonomy" id="638300"/>
    <lineage>
        <taxon>Bacteria</taxon>
        <taxon>Pseudomonadati</taxon>
        <taxon>Pseudomonadota</taxon>
        <taxon>Gammaproteobacteria</taxon>
        <taxon>Cardiobacteriales</taxon>
        <taxon>Cardiobacteriaceae</taxon>
        <taxon>Cardiobacterium</taxon>
    </lineage>
</organism>
<dbReference type="STRING" id="2718.CHUV0807_1198"/>
<dbReference type="GO" id="GO:0032153">
    <property type="term" value="C:cell division site"/>
    <property type="evidence" value="ECO:0007669"/>
    <property type="project" value="TreeGrafter"/>
</dbReference>
<dbReference type="InterPro" id="IPR018365">
    <property type="entry name" value="Cell_cycle_FtsW-rel_CS"/>
</dbReference>
<keyword evidence="2 11" id="KW-1003">Cell membrane</keyword>
<keyword evidence="6 11" id="KW-0133">Cell shape</keyword>
<feature type="transmembrane region" description="Helical" evidence="11">
    <location>
        <begin position="125"/>
        <end position="155"/>
    </location>
</feature>
<dbReference type="GO" id="GO:0071555">
    <property type="term" value="P:cell wall organization"/>
    <property type="evidence" value="ECO:0007669"/>
    <property type="project" value="UniProtKB-KW"/>
</dbReference>
<feature type="transmembrane region" description="Helical" evidence="11">
    <location>
        <begin position="189"/>
        <end position="209"/>
    </location>
</feature>
<dbReference type="InterPro" id="IPR001182">
    <property type="entry name" value="FtsW/RodA"/>
</dbReference>
<keyword evidence="7 11" id="KW-0573">Peptidoglycan synthesis</keyword>
<evidence type="ECO:0000256" key="3">
    <source>
        <dbReference type="ARBA" id="ARBA00022676"/>
    </source>
</evidence>
<dbReference type="GO" id="GO:0051301">
    <property type="term" value="P:cell division"/>
    <property type="evidence" value="ECO:0007669"/>
    <property type="project" value="InterPro"/>
</dbReference>
<evidence type="ECO:0000313" key="13">
    <source>
        <dbReference type="Proteomes" id="UP000004870"/>
    </source>
</evidence>
<dbReference type="PANTHER" id="PTHR30474">
    <property type="entry name" value="CELL CYCLE PROTEIN"/>
    <property type="match status" value="1"/>
</dbReference>
<dbReference type="GO" id="GO:0008955">
    <property type="term" value="F:peptidoglycan glycosyltransferase activity"/>
    <property type="evidence" value="ECO:0007669"/>
    <property type="project" value="UniProtKB-UniRule"/>
</dbReference>
<comment type="subcellular location">
    <subcellularLocation>
        <location evidence="11">Cell inner membrane</location>
        <topology evidence="11">Multi-pass membrane protein</topology>
    </subcellularLocation>
    <subcellularLocation>
        <location evidence="1">Membrane</location>
        <topology evidence="1">Multi-pass membrane protein</topology>
    </subcellularLocation>
</comment>
<accession>C8N793</accession>
<feature type="transmembrane region" description="Helical" evidence="11">
    <location>
        <begin position="25"/>
        <end position="45"/>
    </location>
</feature>
<protein>
    <recommendedName>
        <fullName evidence="11">Peptidoglycan glycosyltransferase MrdB</fullName>
        <shortName evidence="11">PGT</shortName>
        <ecNumber evidence="11">2.4.99.28</ecNumber>
    </recommendedName>
    <alternativeName>
        <fullName evidence="11">Cell elongation protein RodA</fullName>
    </alternativeName>
    <alternativeName>
        <fullName evidence="11">Cell wall polymerase</fullName>
    </alternativeName>
    <alternativeName>
        <fullName evidence="11">Peptidoglycan polymerase</fullName>
        <shortName evidence="11">PG polymerase</shortName>
    </alternativeName>
</protein>
<dbReference type="Pfam" id="PF01098">
    <property type="entry name" value="FTSW_RODA_SPOVE"/>
    <property type="match status" value="1"/>
</dbReference>
<dbReference type="PANTHER" id="PTHR30474:SF1">
    <property type="entry name" value="PEPTIDOGLYCAN GLYCOSYLTRANSFERASE MRDB"/>
    <property type="match status" value="1"/>
</dbReference>
<evidence type="ECO:0000313" key="12">
    <source>
        <dbReference type="EMBL" id="EEV89514.1"/>
    </source>
</evidence>
<keyword evidence="3 11" id="KW-0328">Glycosyltransferase</keyword>
<dbReference type="RefSeq" id="WP_004139463.1">
    <property type="nucleotide sequence ID" value="NZ_GG694025.1"/>
</dbReference>
<dbReference type="Proteomes" id="UP000004870">
    <property type="component" value="Unassembled WGS sequence"/>
</dbReference>
<comment type="function">
    <text evidence="11">Peptidoglycan polymerase that is essential for cell wall elongation.</text>
</comment>
<dbReference type="EC" id="2.4.99.28" evidence="11"/>
<sequence length="379" mass="40954">MLLMHDVRKKTIWQMVGEWLRRIDIPMLLGLLTLMGGSLLILRSAGSSDEGILMRQTLRFAASFGVLLAIVAIPPRYIRRLTAPAYWLTLILLVLVLLLGSKAGGAQRWLNIGIARIQPSELAKLTIPLMVAWLVTVRVAVPGIGSVILALLIIAVPGLLILMEPDLGTALLVSASGFITLFLAGMPRWIMLVGGALAAIALPLFWMFGIKDYQRDRVLTLFNPEADPFGNGYHIIQSKIAIGSGGLFGKGYMQGTQSQLEFLPESSTDFIFAVIAEETGLIGVGVLLICYGLIIARGLYLALHLSDRFARIMVASILLTLFINVFVNIGMVSGILPVVGLPLAMISYGGSSILSLMAGFALAMNLAGGFRENQDEEHL</sequence>
<feature type="transmembrane region" description="Helical" evidence="11">
    <location>
        <begin position="345"/>
        <end position="367"/>
    </location>
</feature>
<comment type="caution">
    <text evidence="12">The sequence shown here is derived from an EMBL/GenBank/DDBJ whole genome shotgun (WGS) entry which is preliminary data.</text>
</comment>
<evidence type="ECO:0000256" key="7">
    <source>
        <dbReference type="ARBA" id="ARBA00022984"/>
    </source>
</evidence>
<evidence type="ECO:0000256" key="11">
    <source>
        <dbReference type="HAMAP-Rule" id="MF_02079"/>
    </source>
</evidence>
<dbReference type="UniPathway" id="UPA00219"/>
<feature type="transmembrane region" description="Helical" evidence="11">
    <location>
        <begin position="167"/>
        <end position="184"/>
    </location>
</feature>
<feature type="transmembrane region" description="Helical" evidence="11">
    <location>
        <begin position="84"/>
        <end position="104"/>
    </location>
</feature>
<reference evidence="12 13" key="1">
    <citation type="submission" date="2009-08" db="EMBL/GenBank/DDBJ databases">
        <authorList>
            <person name="Qin X."/>
            <person name="Bachman B."/>
            <person name="Battles P."/>
            <person name="Bell A."/>
            <person name="Bess C."/>
            <person name="Bickham C."/>
            <person name="Chaboub L."/>
            <person name="Chen D."/>
            <person name="Coyle M."/>
            <person name="Deiros D.R."/>
            <person name="Dinh H."/>
            <person name="Forbes L."/>
            <person name="Fowler G."/>
            <person name="Francisco L."/>
            <person name="Fu Q."/>
            <person name="Gubbala S."/>
            <person name="Hale W."/>
            <person name="Han Y."/>
            <person name="Hemphill L."/>
            <person name="Highlander S.K."/>
            <person name="Hirani K."/>
            <person name="Hogues M."/>
            <person name="Jackson L."/>
            <person name="Jakkamsetti A."/>
            <person name="Javaid M."/>
            <person name="Jiang H."/>
            <person name="Korchina V."/>
            <person name="Kovar C."/>
            <person name="Lara F."/>
            <person name="Lee S."/>
            <person name="Mata R."/>
            <person name="Mathew T."/>
            <person name="Moen C."/>
            <person name="Morales K."/>
            <person name="Munidasa M."/>
            <person name="Nazareth L."/>
            <person name="Ngo R."/>
            <person name="Nguyen L."/>
            <person name="Okwuonu G."/>
            <person name="Ongeri F."/>
            <person name="Patil S."/>
            <person name="Petrosino J."/>
            <person name="Pham C."/>
            <person name="Pham P."/>
            <person name="Pu L.-L."/>
            <person name="Puazo M."/>
            <person name="Raj R."/>
            <person name="Reid J."/>
            <person name="Rouhana J."/>
            <person name="Saada N."/>
            <person name="Shang Y."/>
            <person name="Simmons D."/>
            <person name="Thornton R."/>
            <person name="Warren J."/>
            <person name="Weissenberger G."/>
            <person name="Zhang J."/>
            <person name="Zhang L."/>
            <person name="Zhou C."/>
            <person name="Zhu D."/>
            <person name="Muzny D."/>
            <person name="Worley K."/>
            <person name="Gibbs R."/>
        </authorList>
    </citation>
    <scope>NUCLEOTIDE SEQUENCE [LARGE SCALE GENOMIC DNA]</scope>
    <source>
        <strain evidence="13">ATCC 15826 / DSM 8339 / NCTC 10426 / 6573</strain>
    </source>
</reference>
<dbReference type="GO" id="GO:0005886">
    <property type="term" value="C:plasma membrane"/>
    <property type="evidence" value="ECO:0007669"/>
    <property type="project" value="UniProtKB-SubCell"/>
</dbReference>